<feature type="compositionally biased region" description="Polar residues" evidence="1">
    <location>
        <begin position="224"/>
        <end position="243"/>
    </location>
</feature>
<evidence type="ECO:0000313" key="2">
    <source>
        <dbReference type="EMBL" id="MCL3787292.1"/>
    </source>
</evidence>
<dbReference type="RefSeq" id="WP_249376280.1">
    <property type="nucleotide sequence ID" value="NZ_SNUZ01000007.1"/>
</dbReference>
<reference evidence="2 3" key="1">
    <citation type="submission" date="2019-03" db="EMBL/GenBank/DDBJ databases">
        <authorList>
            <person name="Molinero N."/>
            <person name="Sanchez B."/>
            <person name="Walker A."/>
            <person name="Duncan S."/>
            <person name="Delgado S."/>
            <person name="Margolles A."/>
        </authorList>
    </citation>
    <scope>NUCLEOTIDE SEQUENCE [LARGE SCALE GENOMIC DNA]</scope>
    <source>
        <strain evidence="2 3">IPLA60002</strain>
    </source>
</reference>
<organism evidence="2 3">
    <name type="scientific">Ruminococcus bromii</name>
    <dbReference type="NCBI Taxonomy" id="40518"/>
    <lineage>
        <taxon>Bacteria</taxon>
        <taxon>Bacillati</taxon>
        <taxon>Bacillota</taxon>
        <taxon>Clostridia</taxon>
        <taxon>Eubacteriales</taxon>
        <taxon>Oscillospiraceae</taxon>
        <taxon>Ruminococcus</taxon>
    </lineage>
</organism>
<protein>
    <submittedName>
        <fullName evidence="2">Uncharacterized protein</fullName>
    </submittedName>
</protein>
<feature type="region of interest" description="Disordered" evidence="1">
    <location>
        <begin position="224"/>
        <end position="277"/>
    </location>
</feature>
<gene>
    <name evidence="2" type="ORF">E2N93_04535</name>
</gene>
<evidence type="ECO:0000256" key="1">
    <source>
        <dbReference type="SAM" id="MobiDB-lite"/>
    </source>
</evidence>
<accession>A0ABT0NGM2</accession>
<proteinExistence type="predicted"/>
<sequence>MKINIKIGNEIKEIEANNYLKDRTNEYTGELIGKRLDRTIRIAWFKAENPEGVINKTLKSSGVPLDMIKSDCITAEAIKFITETAGVAIASVEIFKDGNDDFPIANDYAVRVATESFAYNCEAAINAATDRALISAGYFVPEELCYNEITGYNNAPTTVVSQPNTVKSNTVSTYDSCDSSETTDITNSNITSSAVADSLAALESSMEKEDTSLYQKIWNAENNSTPDIVSSVTTEPQTESVNGSIYEPVEKNSDVTSEVPVAEDVETSKSTSSPYPVVPSPKKNMKLMSFEELMQNMSYEEACNVAIPSGKFKGKTMLEMYNLDSKKVGFYIKNTVSDYLKAAAMIVSEGLNK</sequence>
<keyword evidence="3" id="KW-1185">Reference proteome</keyword>
<dbReference type="Proteomes" id="UP001056693">
    <property type="component" value="Unassembled WGS sequence"/>
</dbReference>
<evidence type="ECO:0000313" key="3">
    <source>
        <dbReference type="Proteomes" id="UP001056693"/>
    </source>
</evidence>
<dbReference type="EMBL" id="SNUZ01000007">
    <property type="protein sequence ID" value="MCL3787292.1"/>
    <property type="molecule type" value="Genomic_DNA"/>
</dbReference>
<comment type="caution">
    <text evidence="2">The sequence shown here is derived from an EMBL/GenBank/DDBJ whole genome shotgun (WGS) entry which is preliminary data.</text>
</comment>
<name>A0ABT0NGM2_9FIRM</name>